<dbReference type="Proteomes" id="UP000256645">
    <property type="component" value="Unassembled WGS sequence"/>
</dbReference>
<dbReference type="PANTHER" id="PTHR10366:SF564">
    <property type="entry name" value="STEROL-4-ALPHA-CARBOXYLATE 3-DEHYDROGENASE, DECARBOXYLATING"/>
    <property type="match status" value="1"/>
</dbReference>
<dbReference type="Gene3D" id="3.40.50.720">
    <property type="entry name" value="NAD(P)-binding Rossmann-like Domain"/>
    <property type="match status" value="1"/>
</dbReference>
<evidence type="ECO:0000256" key="2">
    <source>
        <dbReference type="ARBA" id="ARBA00023445"/>
    </source>
</evidence>
<keyword evidence="5" id="KW-1185">Reference proteome</keyword>
<proteinExistence type="inferred from homology"/>
<dbReference type="PANTHER" id="PTHR10366">
    <property type="entry name" value="NAD DEPENDENT EPIMERASE/DEHYDRATASE"/>
    <property type="match status" value="1"/>
</dbReference>
<protein>
    <submittedName>
        <fullName evidence="4">NAD(P)-binding protein-8</fullName>
    </submittedName>
</protein>
<dbReference type="AlphaFoldDB" id="A0A3D8RHF9"/>
<dbReference type="InterPro" id="IPR050425">
    <property type="entry name" value="NAD(P)_dehydrat-like"/>
</dbReference>
<dbReference type="Pfam" id="PF01370">
    <property type="entry name" value="Epimerase"/>
    <property type="match status" value="1"/>
</dbReference>
<dbReference type="InterPro" id="IPR001509">
    <property type="entry name" value="Epimerase_deHydtase"/>
</dbReference>
<dbReference type="InterPro" id="IPR036291">
    <property type="entry name" value="NAD(P)-bd_dom_sf"/>
</dbReference>
<dbReference type="GO" id="GO:0016616">
    <property type="term" value="F:oxidoreductase activity, acting on the CH-OH group of donors, NAD or NADP as acceptor"/>
    <property type="evidence" value="ECO:0007669"/>
    <property type="project" value="TreeGrafter"/>
</dbReference>
<dbReference type="STRING" id="1849047.A0A3D8RHF9"/>
<evidence type="ECO:0000313" key="5">
    <source>
        <dbReference type="Proteomes" id="UP000256645"/>
    </source>
</evidence>
<dbReference type="OrthoDB" id="2735536at2759"/>
<comment type="caution">
    <text evidence="4">The sequence shown here is derived from an EMBL/GenBank/DDBJ whole genome shotgun (WGS) entry which is preliminary data.</text>
</comment>
<dbReference type="SUPFAM" id="SSF51735">
    <property type="entry name" value="NAD(P)-binding Rossmann-fold domains"/>
    <property type="match status" value="1"/>
</dbReference>
<gene>
    <name evidence="4" type="ORF">BP6252_07188</name>
</gene>
<evidence type="ECO:0000259" key="3">
    <source>
        <dbReference type="Pfam" id="PF01370"/>
    </source>
</evidence>
<evidence type="ECO:0000313" key="4">
    <source>
        <dbReference type="EMBL" id="RDW73281.1"/>
    </source>
</evidence>
<dbReference type="EMBL" id="PDLM01000007">
    <property type="protein sequence ID" value="RDW73281.1"/>
    <property type="molecule type" value="Genomic_DNA"/>
</dbReference>
<organism evidence="4 5">
    <name type="scientific">Coleophoma cylindrospora</name>
    <dbReference type="NCBI Taxonomy" id="1849047"/>
    <lineage>
        <taxon>Eukaryota</taxon>
        <taxon>Fungi</taxon>
        <taxon>Dikarya</taxon>
        <taxon>Ascomycota</taxon>
        <taxon>Pezizomycotina</taxon>
        <taxon>Leotiomycetes</taxon>
        <taxon>Helotiales</taxon>
        <taxon>Dermateaceae</taxon>
        <taxon>Coleophoma</taxon>
    </lineage>
</organism>
<name>A0A3D8RHF9_9HELO</name>
<sequence length="348" mass="37328">MANELVLITGGTGLIGIKTIVAALKAGYSVRAAVRSQAKFNSILATPTVKALAPGSRLTSVIVPDILVDHAFDEAVKGVQYILHIASPIIKGEGFTPDQWESHLIQPALKGTVGILESAYKTTGIKRVVITSSEIAIIPWEEFIVKEVDTVFDDTYQIPIPKGPYSHPFEAYAASKVHSLIGTKDFIATKKPKWDVINIMPSFVIGDNELVADPKLITDGTNGAAFAQVLGSDSGWGPTPGSSVHVADVARLHVEALNPQIEGGQNFLAVSGGEHGTVWSDALDIVNRNFPKAVAKGVLPNNGTSITKRIKVDASRTEKVFGFKFLSYEEQVKSVTKQYLELLGEEVA</sequence>
<reference evidence="4 5" key="1">
    <citation type="journal article" date="2018" name="IMA Fungus">
        <title>IMA Genome-F 9: Draft genome sequence of Annulohypoxylon stygium, Aspergillus mulundensis, Berkeleyomyces basicola (syn. Thielaviopsis basicola), Ceratocystis smalleyi, two Cercospora beticola strains, Coleophoma cylindrospora, Fusarium fracticaudum, Phialophora cf. hyalina, and Morchella septimelata.</title>
        <authorList>
            <person name="Wingfield B.D."/>
            <person name="Bills G.F."/>
            <person name="Dong Y."/>
            <person name="Huang W."/>
            <person name="Nel W.J."/>
            <person name="Swalarsk-Parry B.S."/>
            <person name="Vaghefi N."/>
            <person name="Wilken P.M."/>
            <person name="An Z."/>
            <person name="de Beer Z.W."/>
            <person name="De Vos L."/>
            <person name="Chen L."/>
            <person name="Duong T.A."/>
            <person name="Gao Y."/>
            <person name="Hammerbacher A."/>
            <person name="Kikkert J.R."/>
            <person name="Li Y."/>
            <person name="Li H."/>
            <person name="Li K."/>
            <person name="Li Q."/>
            <person name="Liu X."/>
            <person name="Ma X."/>
            <person name="Naidoo K."/>
            <person name="Pethybridge S.J."/>
            <person name="Sun J."/>
            <person name="Steenkamp E.T."/>
            <person name="van der Nest M.A."/>
            <person name="van Wyk S."/>
            <person name="Wingfield M.J."/>
            <person name="Xiong C."/>
            <person name="Yue Q."/>
            <person name="Zhang X."/>
        </authorList>
    </citation>
    <scope>NUCLEOTIDE SEQUENCE [LARGE SCALE GENOMIC DNA]</scope>
    <source>
        <strain evidence="4 5">BP6252</strain>
    </source>
</reference>
<evidence type="ECO:0000256" key="1">
    <source>
        <dbReference type="ARBA" id="ARBA00023002"/>
    </source>
</evidence>
<accession>A0A3D8RHF9</accession>
<keyword evidence="1" id="KW-0560">Oxidoreductase</keyword>
<comment type="similarity">
    <text evidence="2">Belongs to the NAD(P)-dependent epimerase/dehydratase family. Dihydroflavonol-4-reductase subfamily.</text>
</comment>
<feature type="domain" description="NAD-dependent epimerase/dehydratase" evidence="3">
    <location>
        <begin position="6"/>
        <end position="258"/>
    </location>
</feature>